<dbReference type="SUPFAM" id="SSF55729">
    <property type="entry name" value="Acyl-CoA N-acyltransferases (Nat)"/>
    <property type="match status" value="1"/>
</dbReference>
<dbReference type="InterPro" id="IPR051531">
    <property type="entry name" value="N-acetyltransferase"/>
</dbReference>
<dbReference type="PROSITE" id="PS51186">
    <property type="entry name" value="GNAT"/>
    <property type="match status" value="1"/>
</dbReference>
<evidence type="ECO:0000256" key="3">
    <source>
        <dbReference type="ARBA" id="ARBA00038502"/>
    </source>
</evidence>
<dbReference type="EMBL" id="FQZO01000015">
    <property type="protein sequence ID" value="SHK06031.1"/>
    <property type="molecule type" value="Genomic_DNA"/>
</dbReference>
<name>A0A1M6PDM7_9CLOT</name>
<evidence type="ECO:0000313" key="5">
    <source>
        <dbReference type="EMBL" id="SHK06031.1"/>
    </source>
</evidence>
<dbReference type="Pfam" id="PF13302">
    <property type="entry name" value="Acetyltransf_3"/>
    <property type="match status" value="1"/>
</dbReference>
<dbReference type="InterPro" id="IPR000182">
    <property type="entry name" value="GNAT_dom"/>
</dbReference>
<evidence type="ECO:0000259" key="4">
    <source>
        <dbReference type="PROSITE" id="PS51186"/>
    </source>
</evidence>
<dbReference type="InterPro" id="IPR016181">
    <property type="entry name" value="Acyl_CoA_acyltransferase"/>
</dbReference>
<evidence type="ECO:0000313" key="6">
    <source>
        <dbReference type="Proteomes" id="UP000184080"/>
    </source>
</evidence>
<dbReference type="GO" id="GO:0005737">
    <property type="term" value="C:cytoplasm"/>
    <property type="evidence" value="ECO:0007669"/>
    <property type="project" value="TreeGrafter"/>
</dbReference>
<dbReference type="Proteomes" id="UP000184080">
    <property type="component" value="Unassembled WGS sequence"/>
</dbReference>
<comment type="similarity">
    <text evidence="3">Belongs to the acetyltransferase family. RimJ subfamily.</text>
</comment>
<dbReference type="GO" id="GO:0008999">
    <property type="term" value="F:protein-N-terminal-alanine acetyltransferase activity"/>
    <property type="evidence" value="ECO:0007669"/>
    <property type="project" value="TreeGrafter"/>
</dbReference>
<keyword evidence="2" id="KW-0012">Acyltransferase</keyword>
<keyword evidence="1 5" id="KW-0808">Transferase</keyword>
<gene>
    <name evidence="5" type="ORF">SAMN05444401_0499</name>
</gene>
<dbReference type="STRING" id="1121298.SAMN05444401_0499"/>
<organism evidence="5 6">
    <name type="scientific">Clostridium amylolyticum</name>
    <dbReference type="NCBI Taxonomy" id="1121298"/>
    <lineage>
        <taxon>Bacteria</taxon>
        <taxon>Bacillati</taxon>
        <taxon>Bacillota</taxon>
        <taxon>Clostridia</taxon>
        <taxon>Eubacteriales</taxon>
        <taxon>Clostridiaceae</taxon>
        <taxon>Clostridium</taxon>
    </lineage>
</organism>
<dbReference type="PANTHER" id="PTHR43792:SF8">
    <property type="entry name" value="[RIBOSOMAL PROTEIN US5]-ALANINE N-ACETYLTRANSFERASE"/>
    <property type="match status" value="1"/>
</dbReference>
<evidence type="ECO:0000256" key="1">
    <source>
        <dbReference type="ARBA" id="ARBA00022679"/>
    </source>
</evidence>
<proteinExistence type="inferred from homology"/>
<dbReference type="AlphaFoldDB" id="A0A1M6PDM7"/>
<dbReference type="Gene3D" id="3.40.630.30">
    <property type="match status" value="2"/>
</dbReference>
<reference evidence="5 6" key="1">
    <citation type="submission" date="2016-11" db="EMBL/GenBank/DDBJ databases">
        <authorList>
            <person name="Jaros S."/>
            <person name="Januszkiewicz K."/>
            <person name="Wedrychowicz H."/>
        </authorList>
    </citation>
    <scope>NUCLEOTIDE SEQUENCE [LARGE SCALE GENOMIC DNA]</scope>
    <source>
        <strain evidence="5 6">DSM 21864</strain>
    </source>
</reference>
<feature type="domain" description="N-acetyltransferase" evidence="4">
    <location>
        <begin position="164"/>
        <end position="301"/>
    </location>
</feature>
<dbReference type="OrthoDB" id="9801656at2"/>
<accession>A0A1M6PDM7</accession>
<protein>
    <submittedName>
        <fullName evidence="5">Ribosomal-protein-alanine N-acetyltransferase</fullName>
    </submittedName>
</protein>
<sequence>MKEKSNVHIEVLKGVNNEYLIKDAAGINAGRFIIFDISKENKRCSLRISFYKKDNLELLESSLNSIISTIFKDQSLHKINIYTANNLQLEAFINCGMELQGILVDNIFLEGHYENELVFGIDAVKYKTLKINNTVNISDSDIILKILGPHNAEELLQYYIKNKNHLKNFEPFREEKFYTLETQKNLLSESYRQFLMGNSYDFGIFIKDNFIGKVKLSNIVYGVFKSAILGYSMDENFQGKGYMTEAVSLVCQYAFEELELHRIEASTLLDNIKSQKVLKRCGFIELGLNKKYLFINGKWQDHITFYRCQARNK</sequence>
<dbReference type="RefSeq" id="WP_073012816.1">
    <property type="nucleotide sequence ID" value="NZ_FQZO01000015.1"/>
</dbReference>
<evidence type="ECO:0000256" key="2">
    <source>
        <dbReference type="ARBA" id="ARBA00023315"/>
    </source>
</evidence>
<dbReference type="PANTHER" id="PTHR43792">
    <property type="entry name" value="GNAT FAMILY, PUTATIVE (AFU_ORTHOLOGUE AFUA_3G00765)-RELATED-RELATED"/>
    <property type="match status" value="1"/>
</dbReference>
<keyword evidence="6" id="KW-1185">Reference proteome</keyword>